<accession>A0ABZ0RG42</accession>
<dbReference type="InterPro" id="IPR037066">
    <property type="entry name" value="Plug_dom_sf"/>
</dbReference>
<keyword evidence="1" id="KW-1134">Transmembrane beta strand</keyword>
<dbReference type="InterPro" id="IPR039426">
    <property type="entry name" value="TonB-dep_rcpt-like"/>
</dbReference>
<keyword evidence="1" id="KW-0812">Transmembrane</keyword>
<keyword evidence="1" id="KW-0813">Transport</keyword>
<dbReference type="EMBL" id="CP138858">
    <property type="protein sequence ID" value="WPJ94488.1"/>
    <property type="molecule type" value="Genomic_DNA"/>
</dbReference>
<feature type="compositionally biased region" description="Basic and acidic residues" evidence="2">
    <location>
        <begin position="175"/>
        <end position="185"/>
    </location>
</feature>
<organism evidence="4 5">
    <name type="scientific">Coraliomargarita algicola</name>
    <dbReference type="NCBI Taxonomy" id="3092156"/>
    <lineage>
        <taxon>Bacteria</taxon>
        <taxon>Pseudomonadati</taxon>
        <taxon>Verrucomicrobiota</taxon>
        <taxon>Opitutia</taxon>
        <taxon>Puniceicoccales</taxon>
        <taxon>Coraliomargaritaceae</taxon>
        <taxon>Coraliomargarita</taxon>
    </lineage>
</organism>
<dbReference type="Proteomes" id="UP001324993">
    <property type="component" value="Chromosome"/>
</dbReference>
<evidence type="ECO:0000259" key="3">
    <source>
        <dbReference type="Pfam" id="PF07715"/>
    </source>
</evidence>
<dbReference type="RefSeq" id="WP_319831416.1">
    <property type="nucleotide sequence ID" value="NZ_CP138858.1"/>
</dbReference>
<name>A0ABZ0RG42_9BACT</name>
<keyword evidence="1" id="KW-0998">Cell outer membrane</keyword>
<evidence type="ECO:0000313" key="5">
    <source>
        <dbReference type="Proteomes" id="UP001324993"/>
    </source>
</evidence>
<dbReference type="InterPro" id="IPR012910">
    <property type="entry name" value="Plug_dom"/>
</dbReference>
<evidence type="ECO:0000256" key="2">
    <source>
        <dbReference type="SAM" id="MobiDB-lite"/>
    </source>
</evidence>
<evidence type="ECO:0000256" key="1">
    <source>
        <dbReference type="PROSITE-ProRule" id="PRU01360"/>
    </source>
</evidence>
<feature type="region of interest" description="Disordered" evidence="2">
    <location>
        <begin position="175"/>
        <end position="208"/>
    </location>
</feature>
<keyword evidence="1" id="KW-0472">Membrane</keyword>
<comment type="subcellular location">
    <subcellularLocation>
        <location evidence="1">Cell outer membrane</location>
        <topology evidence="1">Multi-pass membrane protein</topology>
    </subcellularLocation>
</comment>
<feature type="domain" description="TonB-dependent receptor plug" evidence="3">
    <location>
        <begin position="2"/>
        <end position="113"/>
    </location>
</feature>
<keyword evidence="5" id="KW-1185">Reference proteome</keyword>
<dbReference type="PANTHER" id="PTHR47234:SF3">
    <property type="entry name" value="SECRETIN_TONB SHORT N-TERMINAL DOMAIN-CONTAINING PROTEIN"/>
    <property type="match status" value="1"/>
</dbReference>
<comment type="similarity">
    <text evidence="1">Belongs to the TonB-dependent receptor family.</text>
</comment>
<dbReference type="Pfam" id="PF07715">
    <property type="entry name" value="Plug"/>
    <property type="match status" value="1"/>
</dbReference>
<proteinExistence type="inferred from homology"/>
<dbReference type="PROSITE" id="PS52016">
    <property type="entry name" value="TONB_DEPENDENT_REC_3"/>
    <property type="match status" value="1"/>
</dbReference>
<keyword evidence="4" id="KW-0675">Receptor</keyword>
<evidence type="ECO:0000313" key="4">
    <source>
        <dbReference type="EMBL" id="WPJ94488.1"/>
    </source>
</evidence>
<sequence length="208" mass="21913">MPVTWIDQEELKLWGDHTASSALRTQAFSFGSSNTENDSNGGTGSAGANIRGLGNLSTLTLINGRRSGGNSAVGFQHGGFADLTLIPTAAIKEIEVATDGSSVAYGSDAVAGTVNLLLHDNFEGNRMDASFSNTSDGDASEKTFSFLSGQALSESTHLALLGSWYQRNSIEARDREISKDADRRSQGGQNQGSPTYPGRIQVDGQSMC</sequence>
<dbReference type="Gene3D" id="2.170.130.10">
    <property type="entry name" value="TonB-dependent receptor, plug domain"/>
    <property type="match status" value="1"/>
</dbReference>
<gene>
    <name evidence="4" type="ORF">SH580_13715</name>
</gene>
<protein>
    <submittedName>
        <fullName evidence="4">TonB-dependent receptor plug domain-containing protein</fullName>
    </submittedName>
</protein>
<reference evidence="4 5" key="1">
    <citation type="submission" date="2023-11" db="EMBL/GenBank/DDBJ databases">
        <title>Coraliomargarita sp. nov., isolated from marine algae.</title>
        <authorList>
            <person name="Lee J.K."/>
            <person name="Baek J.H."/>
            <person name="Kim J.M."/>
            <person name="Choi D.G."/>
            <person name="Jeon C.O."/>
        </authorList>
    </citation>
    <scope>NUCLEOTIDE SEQUENCE [LARGE SCALE GENOMIC DNA]</scope>
    <source>
        <strain evidence="4 5">J2-16</strain>
    </source>
</reference>
<dbReference type="PANTHER" id="PTHR47234">
    <property type="match status" value="1"/>
</dbReference>
<dbReference type="SUPFAM" id="SSF56935">
    <property type="entry name" value="Porins"/>
    <property type="match status" value="1"/>
</dbReference>